<gene>
    <name evidence="1" type="ORF">EPV75_12130</name>
</gene>
<dbReference type="Proteomes" id="UP000285478">
    <property type="component" value="Chromosome"/>
</dbReference>
<sequence>MAFSKQETTQLLALKGVGPTVIQRLEEIGIDSFDVLRTYSVDEVVETVADKLRTSCWKNSPQARAAVAAAIELAGQESHV</sequence>
<dbReference type="RefSeq" id="WP_127119047.1">
    <property type="nucleotide sequence ID" value="NZ_CP035033.1"/>
</dbReference>
<reference evidence="1 2" key="1">
    <citation type="journal article" date="2018" name="Environ. Microbiol.">
        <title>Genomes of ubiquitous marine and hypersaline Hydrogenovibrio, Thiomicrorhabdus and Thiomicrospira spp. encode a diversity of mechanisms to sustain chemolithoautotrophy in heterogeneous environments.</title>
        <authorList>
            <person name="Scott K.M."/>
            <person name="Williams J."/>
            <person name="Porter C.M.B."/>
            <person name="Russel S."/>
            <person name="Harmer T.L."/>
            <person name="Paul J.H."/>
            <person name="Antonen K.M."/>
            <person name="Bridges M.K."/>
            <person name="Camper G.J."/>
            <person name="Campla C.K."/>
            <person name="Casella L.G."/>
            <person name="Chase E."/>
            <person name="Conrad J.W."/>
            <person name="Cruz M.C."/>
            <person name="Dunlap D.S."/>
            <person name="Duran L."/>
            <person name="Fahsbender E.M."/>
            <person name="Goldsmith D.B."/>
            <person name="Keeley R.F."/>
            <person name="Kondoff M.R."/>
            <person name="Kussy B.I."/>
            <person name="Lane M.K."/>
            <person name="Lawler S."/>
            <person name="Leigh B.A."/>
            <person name="Lewis C."/>
            <person name="Lostal L.M."/>
            <person name="Marking D."/>
            <person name="Mancera P.A."/>
            <person name="McClenthan E.C."/>
            <person name="McIntyre E.A."/>
            <person name="Mine J.A."/>
            <person name="Modi S."/>
            <person name="Moore B.D."/>
            <person name="Morgan W.A."/>
            <person name="Nelson K.M."/>
            <person name="Nguyen K.N."/>
            <person name="Ogburn N."/>
            <person name="Parrino D.G."/>
            <person name="Pedapudi A.D."/>
            <person name="Pelham R.P."/>
            <person name="Preece A.M."/>
            <person name="Rampersad E.A."/>
            <person name="Richardson J.C."/>
            <person name="Rodgers C.M."/>
            <person name="Schaffer B.L."/>
            <person name="Sheridan N.E."/>
            <person name="Solone M.R."/>
            <person name="Staley Z.R."/>
            <person name="Tabuchi M."/>
            <person name="Waide R.J."/>
            <person name="Wanjugi P.W."/>
            <person name="Young S."/>
            <person name="Clum A."/>
            <person name="Daum C."/>
            <person name="Huntemann M."/>
            <person name="Ivanova N."/>
            <person name="Kyrpides N."/>
            <person name="Mikhailova N."/>
            <person name="Palaniappan K."/>
            <person name="Pillay M."/>
            <person name="Reddy T.B.K."/>
            <person name="Shapiro N."/>
            <person name="Stamatis D."/>
            <person name="Varghese N."/>
            <person name="Woyke T."/>
            <person name="Boden R."/>
            <person name="Freyermuth S.K."/>
            <person name="Kerfeld C.A."/>
        </authorList>
    </citation>
    <scope>NUCLEOTIDE SEQUENCE [LARGE SCALE GENOMIC DNA]</scope>
    <source>
        <strain evidence="1 2">JR-2</strain>
    </source>
</reference>
<accession>A0A410H5Z1</accession>
<evidence type="ECO:0000313" key="1">
    <source>
        <dbReference type="EMBL" id="QAB16354.1"/>
    </source>
</evidence>
<dbReference type="KEGG" id="htr:EPV75_12130"/>
<organism evidence="1 2">
    <name type="scientific">Hydrogenovibrio thermophilus</name>
    <dbReference type="NCBI Taxonomy" id="265883"/>
    <lineage>
        <taxon>Bacteria</taxon>
        <taxon>Pseudomonadati</taxon>
        <taxon>Pseudomonadota</taxon>
        <taxon>Gammaproteobacteria</taxon>
        <taxon>Thiotrichales</taxon>
        <taxon>Piscirickettsiaceae</taxon>
        <taxon>Hydrogenovibrio</taxon>
    </lineage>
</organism>
<proteinExistence type="predicted"/>
<protein>
    <submittedName>
        <fullName evidence="1">Helix-hairpin-helix domain-containing protein</fullName>
    </submittedName>
</protein>
<keyword evidence="2" id="KW-1185">Reference proteome</keyword>
<dbReference type="AlphaFoldDB" id="A0A410H5Z1"/>
<name>A0A410H5Z1_9GAMM</name>
<dbReference type="Gene3D" id="1.10.150.20">
    <property type="entry name" value="5' to 3' exonuclease, C-terminal subdomain"/>
    <property type="match status" value="1"/>
</dbReference>
<dbReference type="EMBL" id="CP035033">
    <property type="protein sequence ID" value="QAB16354.1"/>
    <property type="molecule type" value="Genomic_DNA"/>
</dbReference>
<evidence type="ECO:0000313" key="2">
    <source>
        <dbReference type="Proteomes" id="UP000285478"/>
    </source>
</evidence>